<dbReference type="Gene3D" id="1.20.58.320">
    <property type="entry name" value="TPR-like"/>
    <property type="match status" value="1"/>
</dbReference>
<protein>
    <submittedName>
        <fullName evidence="1">Uncharacterized protein (DUF924 family)</fullName>
    </submittedName>
</protein>
<gene>
    <name evidence="1" type="ORF">GGR03_004280</name>
</gene>
<dbReference type="Gene3D" id="1.25.40.10">
    <property type="entry name" value="Tetratricopeptide repeat domain"/>
    <property type="match status" value="1"/>
</dbReference>
<dbReference type="EMBL" id="JACIEM010000006">
    <property type="protein sequence ID" value="MBB4005181.1"/>
    <property type="molecule type" value="Genomic_DNA"/>
</dbReference>
<dbReference type="InterPro" id="IPR010323">
    <property type="entry name" value="DUF924"/>
</dbReference>
<comment type="caution">
    <text evidence="1">The sequence shown here is derived from an EMBL/GenBank/DDBJ whole genome shotgun (WGS) entry which is preliminary data.</text>
</comment>
<reference evidence="1 2" key="1">
    <citation type="submission" date="2020-08" db="EMBL/GenBank/DDBJ databases">
        <title>Genomic Encyclopedia of Type Strains, Phase IV (KMG-IV): sequencing the most valuable type-strain genomes for metagenomic binning, comparative biology and taxonomic classification.</title>
        <authorList>
            <person name="Goeker M."/>
        </authorList>
    </citation>
    <scope>NUCLEOTIDE SEQUENCE [LARGE SCALE GENOMIC DNA]</scope>
    <source>
        <strain evidence="1 2">DSM 103570</strain>
    </source>
</reference>
<dbReference type="RefSeq" id="WP_183210770.1">
    <property type="nucleotide sequence ID" value="NZ_JAAAMM010000006.1"/>
</dbReference>
<dbReference type="Proteomes" id="UP000588647">
    <property type="component" value="Unassembled WGS sequence"/>
</dbReference>
<proteinExistence type="predicted"/>
<organism evidence="1 2">
    <name type="scientific">Aurantimonas endophytica</name>
    <dbReference type="NCBI Taxonomy" id="1522175"/>
    <lineage>
        <taxon>Bacteria</taxon>
        <taxon>Pseudomonadati</taxon>
        <taxon>Pseudomonadota</taxon>
        <taxon>Alphaproteobacteria</taxon>
        <taxon>Hyphomicrobiales</taxon>
        <taxon>Aurantimonadaceae</taxon>
        <taxon>Aurantimonas</taxon>
    </lineage>
</organism>
<dbReference type="AlphaFoldDB" id="A0A7W6HH83"/>
<dbReference type="SUPFAM" id="SSF48452">
    <property type="entry name" value="TPR-like"/>
    <property type="match status" value="1"/>
</dbReference>
<name>A0A7W6HH83_9HYPH</name>
<sequence length="220" mass="24615">MHTQDHIPEDIVAFWFPDGDAPTADEHMRLWSWRMRGGANDEVIRRFSDLTTGAAAGELDHWADTPMGRLALILIFDQFTRSVWAGTPRAYAYDEKARDLCLEGLRNGHFDALENVWQKTAFKIPLEHCECADPADHLANLDIAIAIADRLIDEAPPHLRQVSVMGAGQPRKHRAVIARFGRHPHRNAVLGRDSTPEELDYIATGDFPHTTKPGVPSPDA</sequence>
<accession>A0A7W6HH83</accession>
<evidence type="ECO:0000313" key="2">
    <source>
        <dbReference type="Proteomes" id="UP000588647"/>
    </source>
</evidence>
<keyword evidence="2" id="KW-1185">Reference proteome</keyword>
<dbReference type="InterPro" id="IPR011990">
    <property type="entry name" value="TPR-like_helical_dom_sf"/>
</dbReference>
<evidence type="ECO:0000313" key="1">
    <source>
        <dbReference type="EMBL" id="MBB4005181.1"/>
    </source>
</evidence>
<dbReference type="Pfam" id="PF06041">
    <property type="entry name" value="DUF924"/>
    <property type="match status" value="1"/>
</dbReference>